<dbReference type="OrthoDB" id="6590623at2759"/>
<sequence>MNQKRLHITDLPNNIPSIHNYVETDEQGVDYEILATSLDLDEMIAPTTLSEPCKVNTNILNDTGFQKVGQLTPIKNTFYYQALKMKKRVKRMETLKVSFKKKIHLITKSLKNSSYSQLSNEVNKSTLNFIESQIINQQKSPKGRRYKLDDKIFALSIYKTSPKAYSFLSNMFALPVESTLNSLLSKISFKPGVNPHIENNIMHQVLKLKPIDRTCVLMFDEMSLEPGLKYDTKNDLMLGFENFGNVVTDRFANHVLVFMLRGICKKWKQPYANYFCQGTTKTPMMISCINEVLESVLRTGSAINQLIKTNQKSETNNHTIGFNIKNIEIVPVYDVPHLTKSIRNNMLDKDVVFTLDGKEHYASWDHIIELYNIDKDNENYELRALPKLIENHVFPHKNKMKVCYATQVFSQRVAATMKLLSRPMYKNDKLINSEGTIELLLFMDKTFNSLNASKLVSDPGKPLTEAVNIESESIYINHWNKAIKLFESMKFIDKNTKIPVKRQSPCIANWVFTLKSFKYLWFKLKKQYSFKFLLTRNINQNSLECFFGNILSHGHRNINPDCFQFVLSFKTLLINNLTSIKSAGNCESDNSELLDNLKQLLTYSPLSIYEEKADLINIPIIHDVYNYDSTMTDINIDYVAGYFARYILKTYLVTSKRTNALILARDYTGKSLVDPNFSFFNTIKEMLHISKYIVPIIMEHSIGYKLTKILDIYLESINYSCSEHNLKHILFQKFKSFYFFTLSKNINRILNGLDSRIYSNDSLKIAARQYYLTHKFKKNSCKQCSKLFTLNMFLKSNIIGK</sequence>
<protein>
    <recommendedName>
        <fullName evidence="6">THAP-type domain-containing protein</fullName>
    </recommendedName>
</protein>
<evidence type="ECO:0000259" key="1">
    <source>
        <dbReference type="Pfam" id="PF12017"/>
    </source>
</evidence>
<gene>
    <name evidence="4" type="ORF">AGLY_016723</name>
</gene>
<proteinExistence type="predicted"/>
<dbReference type="Pfam" id="PF12017">
    <property type="entry name" value="Tnp_P_element"/>
    <property type="match status" value="1"/>
</dbReference>
<feature type="domain" description="Transposable element P transposase-like GTP-binding insertion" evidence="3">
    <location>
        <begin position="337"/>
        <end position="457"/>
    </location>
</feature>
<dbReference type="PANTHER" id="PTHR47577:SF2">
    <property type="entry name" value="THAP DOMAIN CONTAINING 9"/>
    <property type="match status" value="1"/>
</dbReference>
<dbReference type="InterPro" id="IPR021896">
    <property type="entry name" value="THAP9-like_HTH"/>
</dbReference>
<dbReference type="Proteomes" id="UP000475862">
    <property type="component" value="Unassembled WGS sequence"/>
</dbReference>
<evidence type="ECO:0000259" key="3">
    <source>
        <dbReference type="Pfam" id="PF21788"/>
    </source>
</evidence>
<dbReference type="Pfam" id="PF21788">
    <property type="entry name" value="TNP-like_GBD"/>
    <property type="match status" value="1"/>
</dbReference>
<dbReference type="PANTHER" id="PTHR47577">
    <property type="entry name" value="THAP DOMAIN-CONTAINING PROTEIN 6"/>
    <property type="match status" value="1"/>
</dbReference>
<feature type="domain" description="Transposable element P transposase-like RNase H" evidence="2">
    <location>
        <begin position="190"/>
        <end position="306"/>
    </location>
</feature>
<evidence type="ECO:0000313" key="5">
    <source>
        <dbReference type="Proteomes" id="UP000475862"/>
    </source>
</evidence>
<organism evidence="4 5">
    <name type="scientific">Aphis glycines</name>
    <name type="common">Soybean aphid</name>
    <dbReference type="NCBI Taxonomy" id="307491"/>
    <lineage>
        <taxon>Eukaryota</taxon>
        <taxon>Metazoa</taxon>
        <taxon>Ecdysozoa</taxon>
        <taxon>Arthropoda</taxon>
        <taxon>Hexapoda</taxon>
        <taxon>Insecta</taxon>
        <taxon>Pterygota</taxon>
        <taxon>Neoptera</taxon>
        <taxon>Paraneoptera</taxon>
        <taxon>Hemiptera</taxon>
        <taxon>Sternorrhyncha</taxon>
        <taxon>Aphidomorpha</taxon>
        <taxon>Aphidoidea</taxon>
        <taxon>Aphididae</taxon>
        <taxon>Aphidini</taxon>
        <taxon>Aphis</taxon>
        <taxon>Aphis</taxon>
    </lineage>
</organism>
<feature type="domain" description="THAP9-like helix-turn-helix" evidence="1">
    <location>
        <begin position="114"/>
        <end position="181"/>
    </location>
</feature>
<dbReference type="InterPro" id="IPR048365">
    <property type="entry name" value="TNP-like_RNaseH_N"/>
</dbReference>
<reference evidence="4 5" key="1">
    <citation type="submission" date="2019-08" db="EMBL/GenBank/DDBJ databases">
        <title>The genome of the soybean aphid Biotype 1, its phylome, world population structure and adaptation to the North American continent.</title>
        <authorList>
            <person name="Giordano R."/>
            <person name="Donthu R.K."/>
            <person name="Hernandez A.G."/>
            <person name="Wright C.L."/>
            <person name="Zimin A.V."/>
        </authorList>
    </citation>
    <scope>NUCLEOTIDE SEQUENCE [LARGE SCALE GENOMIC DNA]</scope>
    <source>
        <tissue evidence="4">Whole aphids</tissue>
    </source>
</reference>
<accession>A0A6G0SXC2</accession>
<name>A0A6G0SXC2_APHGL</name>
<comment type="caution">
    <text evidence="4">The sequence shown here is derived from an EMBL/GenBank/DDBJ whole genome shotgun (WGS) entry which is preliminary data.</text>
</comment>
<dbReference type="InterPro" id="IPR048366">
    <property type="entry name" value="TNP-like_GBD"/>
</dbReference>
<dbReference type="Pfam" id="PF21787">
    <property type="entry name" value="TNP-like_RNaseH_N"/>
    <property type="match status" value="1"/>
</dbReference>
<evidence type="ECO:0000313" key="4">
    <source>
        <dbReference type="EMBL" id="KAE9522912.1"/>
    </source>
</evidence>
<dbReference type="EMBL" id="VYZN01000511">
    <property type="protein sequence ID" value="KAE9522912.1"/>
    <property type="molecule type" value="Genomic_DNA"/>
</dbReference>
<evidence type="ECO:0000259" key="2">
    <source>
        <dbReference type="Pfam" id="PF21787"/>
    </source>
</evidence>
<dbReference type="AlphaFoldDB" id="A0A6G0SXC2"/>
<evidence type="ECO:0008006" key="6">
    <source>
        <dbReference type="Google" id="ProtNLM"/>
    </source>
</evidence>
<keyword evidence="5" id="KW-1185">Reference proteome</keyword>